<dbReference type="Gramene" id="PUZ61072">
    <property type="protein sequence ID" value="PUZ61072"/>
    <property type="gene ID" value="GQ55_4G241500"/>
</dbReference>
<gene>
    <name evidence="2" type="ORF">GQ55_4G241500</name>
</gene>
<feature type="compositionally biased region" description="Pro residues" evidence="1">
    <location>
        <begin position="55"/>
        <end position="71"/>
    </location>
</feature>
<keyword evidence="3" id="KW-1185">Reference proteome</keyword>
<evidence type="ECO:0000313" key="2">
    <source>
        <dbReference type="EMBL" id="PUZ61072.1"/>
    </source>
</evidence>
<sequence length="92" mass="9249">MLPSSSPLSCRLLALSPLSSGLPTSSPLSSRLPAPSVAAFPVLQAAGGLSSPPLSSTPPAPSPRLPCPPGHRLPLRTSATTDRPTTATSSRL</sequence>
<protein>
    <submittedName>
        <fullName evidence="2">Uncharacterized protein</fullName>
    </submittedName>
</protein>
<feature type="compositionally biased region" description="Low complexity" evidence="1">
    <location>
        <begin position="76"/>
        <end position="92"/>
    </location>
</feature>
<evidence type="ECO:0000256" key="1">
    <source>
        <dbReference type="SAM" id="MobiDB-lite"/>
    </source>
</evidence>
<dbReference type="EMBL" id="CM009752">
    <property type="protein sequence ID" value="PUZ61072.1"/>
    <property type="molecule type" value="Genomic_DNA"/>
</dbReference>
<evidence type="ECO:0000313" key="3">
    <source>
        <dbReference type="Proteomes" id="UP000244336"/>
    </source>
</evidence>
<feature type="region of interest" description="Disordered" evidence="1">
    <location>
        <begin position="46"/>
        <end position="92"/>
    </location>
</feature>
<reference evidence="2 3" key="1">
    <citation type="submission" date="2018-04" db="EMBL/GenBank/DDBJ databases">
        <title>WGS assembly of Panicum hallii var. hallii HAL2.</title>
        <authorList>
            <person name="Lovell J."/>
            <person name="Jenkins J."/>
            <person name="Lowry D."/>
            <person name="Mamidi S."/>
            <person name="Sreedasyam A."/>
            <person name="Weng X."/>
            <person name="Barry K."/>
            <person name="Bonette J."/>
            <person name="Campitelli B."/>
            <person name="Daum C."/>
            <person name="Gordon S."/>
            <person name="Gould B."/>
            <person name="Lipzen A."/>
            <person name="MacQueen A."/>
            <person name="Palacio-Mejia J."/>
            <person name="Plott C."/>
            <person name="Shakirov E."/>
            <person name="Shu S."/>
            <person name="Yoshinaga Y."/>
            <person name="Zane M."/>
            <person name="Rokhsar D."/>
            <person name="Grimwood J."/>
            <person name="Schmutz J."/>
            <person name="Juenger T."/>
        </authorList>
    </citation>
    <scope>NUCLEOTIDE SEQUENCE [LARGE SCALE GENOMIC DNA]</scope>
    <source>
        <strain evidence="3">cv. HAL2</strain>
    </source>
</reference>
<proteinExistence type="predicted"/>
<organism evidence="2 3">
    <name type="scientific">Panicum hallii var. hallii</name>
    <dbReference type="NCBI Taxonomy" id="1504633"/>
    <lineage>
        <taxon>Eukaryota</taxon>
        <taxon>Viridiplantae</taxon>
        <taxon>Streptophyta</taxon>
        <taxon>Embryophyta</taxon>
        <taxon>Tracheophyta</taxon>
        <taxon>Spermatophyta</taxon>
        <taxon>Magnoliopsida</taxon>
        <taxon>Liliopsida</taxon>
        <taxon>Poales</taxon>
        <taxon>Poaceae</taxon>
        <taxon>PACMAD clade</taxon>
        <taxon>Panicoideae</taxon>
        <taxon>Panicodae</taxon>
        <taxon>Paniceae</taxon>
        <taxon>Panicinae</taxon>
        <taxon>Panicum</taxon>
        <taxon>Panicum sect. Panicum</taxon>
    </lineage>
</organism>
<accession>A0A2T7DZS6</accession>
<dbReference type="AlphaFoldDB" id="A0A2T7DZS6"/>
<name>A0A2T7DZS6_9POAL</name>
<dbReference type="Proteomes" id="UP000244336">
    <property type="component" value="Chromosome 4"/>
</dbReference>